<organism evidence="9 10">
    <name type="scientific">Dysgonomonas capnocytophagoides</name>
    <dbReference type="NCBI Taxonomy" id="45254"/>
    <lineage>
        <taxon>Bacteria</taxon>
        <taxon>Pseudomonadati</taxon>
        <taxon>Bacteroidota</taxon>
        <taxon>Bacteroidia</taxon>
        <taxon>Bacteroidales</taxon>
        <taxon>Dysgonomonadaceae</taxon>
        <taxon>Dysgonomonas</taxon>
    </lineage>
</organism>
<dbReference type="Proteomes" id="UP000297861">
    <property type="component" value="Unassembled WGS sequence"/>
</dbReference>
<dbReference type="EC" id="1.2.1.41" evidence="7"/>
<keyword evidence="3 7" id="KW-0641">Proline biosynthesis</keyword>
<dbReference type="Gene3D" id="3.40.605.10">
    <property type="entry name" value="Aldehyde Dehydrogenase, Chain A, domain 1"/>
    <property type="match status" value="1"/>
</dbReference>
<protein>
    <recommendedName>
        <fullName evidence="7">Gamma-glutamyl phosphate reductase</fullName>
        <shortName evidence="7">GPR</shortName>
        <ecNumber evidence="7">1.2.1.41</ecNumber>
    </recommendedName>
    <alternativeName>
        <fullName evidence="7">Glutamate-5-semialdehyde dehydrogenase</fullName>
    </alternativeName>
    <alternativeName>
        <fullName evidence="7">Glutamyl-gamma-semialdehyde dehydrogenase</fullName>
        <shortName evidence="7">GSA dehydrogenase</shortName>
    </alternativeName>
</protein>
<dbReference type="InterPro" id="IPR016163">
    <property type="entry name" value="Ald_DH_C"/>
</dbReference>
<evidence type="ECO:0000256" key="5">
    <source>
        <dbReference type="ARBA" id="ARBA00023002"/>
    </source>
</evidence>
<dbReference type="PANTHER" id="PTHR11063:SF8">
    <property type="entry name" value="DELTA-1-PYRROLINE-5-CARBOXYLATE SYNTHASE"/>
    <property type="match status" value="1"/>
</dbReference>
<dbReference type="STRING" id="1121485.GCA_000426485_00869"/>
<name>A0A4Y8L7J6_9BACT</name>
<keyword evidence="5 7" id="KW-0560">Oxidoreductase</keyword>
<dbReference type="Gene3D" id="3.40.309.10">
    <property type="entry name" value="Aldehyde Dehydrogenase, Chain A, domain 2"/>
    <property type="match status" value="1"/>
</dbReference>
<dbReference type="CDD" id="cd07079">
    <property type="entry name" value="ALDH_F18-19_ProA-GPR"/>
    <property type="match status" value="1"/>
</dbReference>
<dbReference type="PROSITE" id="PS01223">
    <property type="entry name" value="PROA"/>
    <property type="match status" value="1"/>
</dbReference>
<accession>A0A4Y8L7J6</accession>
<dbReference type="RefSeq" id="WP_134435177.1">
    <property type="nucleotide sequence ID" value="NZ_SOML01000001.1"/>
</dbReference>
<dbReference type="InterPro" id="IPR000965">
    <property type="entry name" value="GPR_dom"/>
</dbReference>
<dbReference type="SUPFAM" id="SSF53720">
    <property type="entry name" value="ALDH-like"/>
    <property type="match status" value="1"/>
</dbReference>
<feature type="domain" description="Aldehyde dehydrogenase" evidence="8">
    <location>
        <begin position="3"/>
        <end position="232"/>
    </location>
</feature>
<comment type="caution">
    <text evidence="9">The sequence shown here is derived from an EMBL/GenBank/DDBJ whole genome shotgun (WGS) entry which is preliminary data.</text>
</comment>
<dbReference type="NCBIfam" id="TIGR00407">
    <property type="entry name" value="proA"/>
    <property type="match status" value="1"/>
</dbReference>
<evidence type="ECO:0000256" key="7">
    <source>
        <dbReference type="HAMAP-Rule" id="MF_00412"/>
    </source>
</evidence>
<evidence type="ECO:0000313" key="9">
    <source>
        <dbReference type="EMBL" id="TFD98605.1"/>
    </source>
</evidence>
<dbReference type="PIRSF" id="PIRSF000151">
    <property type="entry name" value="GPR"/>
    <property type="match status" value="1"/>
</dbReference>
<dbReference type="GO" id="GO:0004350">
    <property type="term" value="F:glutamate-5-semialdehyde dehydrogenase activity"/>
    <property type="evidence" value="ECO:0007669"/>
    <property type="project" value="UniProtKB-UniRule"/>
</dbReference>
<comment type="subcellular location">
    <subcellularLocation>
        <location evidence="7">Cytoplasm</location>
    </subcellularLocation>
</comment>
<evidence type="ECO:0000256" key="4">
    <source>
        <dbReference type="ARBA" id="ARBA00022857"/>
    </source>
</evidence>
<dbReference type="HAMAP" id="MF_00412">
    <property type="entry name" value="ProA"/>
    <property type="match status" value="1"/>
</dbReference>
<dbReference type="GO" id="GO:0050661">
    <property type="term" value="F:NADP binding"/>
    <property type="evidence" value="ECO:0007669"/>
    <property type="project" value="InterPro"/>
</dbReference>
<keyword evidence="4 7" id="KW-0521">NADP</keyword>
<dbReference type="AlphaFoldDB" id="A0A4Y8L7J6"/>
<keyword evidence="7" id="KW-0963">Cytoplasm</keyword>
<dbReference type="GO" id="GO:0005737">
    <property type="term" value="C:cytoplasm"/>
    <property type="evidence" value="ECO:0007669"/>
    <property type="project" value="UniProtKB-SubCell"/>
</dbReference>
<evidence type="ECO:0000256" key="3">
    <source>
        <dbReference type="ARBA" id="ARBA00022650"/>
    </source>
</evidence>
<dbReference type="InterPro" id="IPR016161">
    <property type="entry name" value="Ald_DH/histidinol_DH"/>
</dbReference>
<dbReference type="InterPro" id="IPR016162">
    <property type="entry name" value="Ald_DH_N"/>
</dbReference>
<evidence type="ECO:0000256" key="2">
    <source>
        <dbReference type="ARBA" id="ARBA00022605"/>
    </source>
</evidence>
<dbReference type="NCBIfam" id="NF001221">
    <property type="entry name" value="PRK00197.1"/>
    <property type="match status" value="1"/>
</dbReference>
<dbReference type="GO" id="GO:0055129">
    <property type="term" value="P:L-proline biosynthetic process"/>
    <property type="evidence" value="ECO:0007669"/>
    <property type="project" value="UniProtKB-UniRule"/>
</dbReference>
<keyword evidence="10" id="KW-1185">Reference proteome</keyword>
<dbReference type="InterPro" id="IPR020593">
    <property type="entry name" value="G-glutamylP_reductase_CS"/>
</dbReference>
<reference evidence="9 10" key="1">
    <citation type="submission" date="2019-03" db="EMBL/GenBank/DDBJ databases">
        <title>San Antonio Military Medical Center submission to MRSN (WRAIR), pending publication.</title>
        <authorList>
            <person name="Blyth D.M."/>
            <person name="Mccarthy S.L."/>
            <person name="Schall S.E."/>
            <person name="Stam J.A."/>
            <person name="Ong A.C."/>
            <person name="Mcgann P.T."/>
        </authorList>
    </citation>
    <scope>NUCLEOTIDE SEQUENCE [LARGE SCALE GENOMIC DNA]</scope>
    <source>
        <strain evidence="9 10">MRSN571793</strain>
    </source>
</reference>
<dbReference type="Pfam" id="PF00171">
    <property type="entry name" value="Aldedh"/>
    <property type="match status" value="1"/>
</dbReference>
<dbReference type="PANTHER" id="PTHR11063">
    <property type="entry name" value="GLUTAMATE SEMIALDEHYDE DEHYDROGENASE"/>
    <property type="match status" value="1"/>
</dbReference>
<dbReference type="EMBL" id="SOML01000001">
    <property type="protein sequence ID" value="TFD98605.1"/>
    <property type="molecule type" value="Genomic_DNA"/>
</dbReference>
<evidence type="ECO:0000259" key="8">
    <source>
        <dbReference type="Pfam" id="PF00171"/>
    </source>
</evidence>
<dbReference type="OrthoDB" id="9809970at2"/>
<sequence length="417" mass="46315">MDDTEKLFEAAKKASKDLLLLSNEQINNILEAIAKETEKSFFHILSENQKDLQRMDKENPRYDRLKLTEDRLKGIVSDIRNVATLPSPVGRMLDDRHLENGLHLIKKTVPFGVVGVIFEARPNVSFDVFSLCFKSGNACILKGGSDAYFSNQAIVEIIRNILDEKGLNPNICVLLPKEREVIDQLLNARKYVDLIIPRGGSSLINYVRENAHIPVIETGAGVCHTYFHTSGDRDIARKIIHNAKTRRVSVCNTLDCLIIDKERLSDLPYLCEELSNDNVTIFADKLAYNVLSGSYPEKLLAEATDESFGTEFLDYKMAVKTVNNINEAIAHISAYGSQHSEAIIAADISASQLFETLIDAACVYVNASTAFTDGAQFGLGAEIGISTQKMHARGPMALQELCSYKWLVEGNGQTRNP</sequence>
<evidence type="ECO:0000313" key="10">
    <source>
        <dbReference type="Proteomes" id="UP000297861"/>
    </source>
</evidence>
<comment type="function">
    <text evidence="7">Catalyzes the NADPH-dependent reduction of L-glutamate 5-phosphate into L-glutamate 5-semialdehyde and phosphate. The product spontaneously undergoes cyclization to form 1-pyrroline-5-carboxylate.</text>
</comment>
<dbReference type="UniPathway" id="UPA00098">
    <property type="reaction ID" value="UER00360"/>
</dbReference>
<comment type="similarity">
    <text evidence="7">Belongs to the gamma-glutamyl phosphate reductase family.</text>
</comment>
<comment type="catalytic activity">
    <reaction evidence="6 7">
        <text>L-glutamate 5-semialdehyde + phosphate + NADP(+) = L-glutamyl 5-phosphate + NADPH + H(+)</text>
        <dbReference type="Rhea" id="RHEA:19541"/>
        <dbReference type="ChEBI" id="CHEBI:15378"/>
        <dbReference type="ChEBI" id="CHEBI:43474"/>
        <dbReference type="ChEBI" id="CHEBI:57783"/>
        <dbReference type="ChEBI" id="CHEBI:58066"/>
        <dbReference type="ChEBI" id="CHEBI:58274"/>
        <dbReference type="ChEBI" id="CHEBI:58349"/>
        <dbReference type="EC" id="1.2.1.41"/>
    </reaction>
</comment>
<gene>
    <name evidence="7" type="primary">proA</name>
    <name evidence="9" type="ORF">E2605_00540</name>
</gene>
<keyword evidence="2 7" id="KW-0028">Amino-acid biosynthesis</keyword>
<comment type="pathway">
    <text evidence="1 7">Amino-acid biosynthesis; L-proline biosynthesis; L-glutamate 5-semialdehyde from L-glutamate: step 2/2.</text>
</comment>
<proteinExistence type="inferred from homology"/>
<evidence type="ECO:0000256" key="6">
    <source>
        <dbReference type="ARBA" id="ARBA00049024"/>
    </source>
</evidence>
<dbReference type="InterPro" id="IPR015590">
    <property type="entry name" value="Aldehyde_DH_dom"/>
</dbReference>
<evidence type="ECO:0000256" key="1">
    <source>
        <dbReference type="ARBA" id="ARBA00004985"/>
    </source>
</evidence>
<dbReference type="InterPro" id="IPR012134">
    <property type="entry name" value="Glu-5-SA_DH"/>
</dbReference>